<evidence type="ECO:0000313" key="2">
    <source>
        <dbReference type="Proteomes" id="UP001189773"/>
    </source>
</evidence>
<proteinExistence type="predicted"/>
<evidence type="ECO:0008006" key="3">
    <source>
        <dbReference type="Google" id="ProtNLM"/>
    </source>
</evidence>
<protein>
    <recommendedName>
        <fullName evidence="3">N-acetyltransferase domain-containing protein</fullName>
    </recommendedName>
</protein>
<evidence type="ECO:0000313" key="1">
    <source>
        <dbReference type="EMBL" id="CAJ0806231.1"/>
    </source>
</evidence>
<sequence>MITAHVEPFMSQVEELKRLLGTHYEELALNRDKVPLRPQWHVYDARERAGELIYVTLREAGQLIGYVIGFIAPGLHYETCLTCHMDILFVRPDRRDANAKGVLLMIDRMEAELKRRGVQRWFMGTKLHKDIGAIFRRRKFEAVEMTYTKWIGS</sequence>
<organism evidence="1 2">
    <name type="scientific">Ralstonia thomasii</name>
    <dbReference type="NCBI Taxonomy" id="3058596"/>
    <lineage>
        <taxon>Bacteria</taxon>
        <taxon>Pseudomonadati</taxon>
        <taxon>Pseudomonadota</taxon>
        <taxon>Betaproteobacteria</taxon>
        <taxon>Burkholderiales</taxon>
        <taxon>Burkholderiaceae</taxon>
        <taxon>Ralstonia</taxon>
    </lineage>
</organism>
<dbReference type="InterPro" id="IPR016181">
    <property type="entry name" value="Acyl_CoA_acyltransferase"/>
</dbReference>
<dbReference type="EMBL" id="CATZAR010000021">
    <property type="protein sequence ID" value="CAJ0806231.1"/>
    <property type="molecule type" value="Genomic_DNA"/>
</dbReference>
<dbReference type="Gene3D" id="3.40.630.30">
    <property type="match status" value="1"/>
</dbReference>
<name>A0ABM9JVQ1_9RALS</name>
<dbReference type="Proteomes" id="UP001189773">
    <property type="component" value="Unassembled WGS sequence"/>
</dbReference>
<accession>A0ABM9JVQ1</accession>
<dbReference type="SUPFAM" id="SSF55729">
    <property type="entry name" value="Acyl-CoA N-acyltransferases (Nat)"/>
    <property type="match status" value="1"/>
</dbReference>
<comment type="caution">
    <text evidence="1">The sequence shown here is derived from an EMBL/GenBank/DDBJ whole genome shotgun (WGS) entry which is preliminary data.</text>
</comment>
<gene>
    <name evidence="1" type="ORF">LMG18095_04406</name>
</gene>
<keyword evidence="2" id="KW-1185">Reference proteome</keyword>
<reference evidence="1 2" key="1">
    <citation type="submission" date="2023-07" db="EMBL/GenBank/DDBJ databases">
        <authorList>
            <person name="Peeters C."/>
        </authorList>
    </citation>
    <scope>NUCLEOTIDE SEQUENCE [LARGE SCALE GENOMIC DNA]</scope>
    <source>
        <strain evidence="1 2">LMG 18095</strain>
    </source>
</reference>